<evidence type="ECO:0000256" key="5">
    <source>
        <dbReference type="ARBA" id="ARBA00022777"/>
    </source>
</evidence>
<dbReference type="AlphaFoldDB" id="A0A8S8X763"/>
<comment type="catalytic activity">
    <reaction evidence="8">
        <text>L-tyrosyl-[protein] + ATP = O-phospho-L-tyrosyl-[protein] + ADP + H(+)</text>
        <dbReference type="Rhea" id="RHEA:10596"/>
        <dbReference type="Rhea" id="RHEA-COMP:10136"/>
        <dbReference type="Rhea" id="RHEA-COMP:20101"/>
        <dbReference type="ChEBI" id="CHEBI:15378"/>
        <dbReference type="ChEBI" id="CHEBI:30616"/>
        <dbReference type="ChEBI" id="CHEBI:46858"/>
        <dbReference type="ChEBI" id="CHEBI:61978"/>
        <dbReference type="ChEBI" id="CHEBI:456216"/>
        <dbReference type="EC" id="2.7.10.2"/>
    </reaction>
</comment>
<keyword evidence="11" id="KW-1185">Reference proteome</keyword>
<dbReference type="PANTHER" id="PTHR32309:SF13">
    <property type="entry name" value="FERRIC ENTEROBACTIN TRANSPORT PROTEIN FEPE"/>
    <property type="match status" value="1"/>
</dbReference>
<evidence type="ECO:0000259" key="9">
    <source>
        <dbReference type="Pfam" id="PF13614"/>
    </source>
</evidence>
<dbReference type="CDD" id="cd05387">
    <property type="entry name" value="BY-kinase"/>
    <property type="match status" value="1"/>
</dbReference>
<dbReference type="GO" id="GO:0005886">
    <property type="term" value="C:plasma membrane"/>
    <property type="evidence" value="ECO:0007669"/>
    <property type="project" value="TreeGrafter"/>
</dbReference>
<sequence length="285" mass="31153">MADSMDLIERAAARLKKDKPQTLADMVATFAPKPEQPSAPSEDHVATGPEIVTLDARRMAAAGLLDWSDDGSAVIEELRVIKRRLVQKAFAAGADPRQRLILVASTKPKEGKTFVSTNLALSMSVEEDYGVLLIEADTKRRTLERNLGVDDRPGLIDLIADPRAKVSDLVLKTNIPKLSILPAGRTHEQTAELFASRRMRDVVDELSRLYRDRIIIFDGPPCLASSDPQTLSALVGQVLYVIEAGTTQQNEIEAGLGLLSCPDISLLLNKSEPSLTRGFGNYAFY</sequence>
<organism evidence="10 11">
    <name type="scientific">Roseiterribacter gracilis</name>
    <dbReference type="NCBI Taxonomy" id="2812848"/>
    <lineage>
        <taxon>Bacteria</taxon>
        <taxon>Pseudomonadati</taxon>
        <taxon>Pseudomonadota</taxon>
        <taxon>Alphaproteobacteria</taxon>
        <taxon>Rhodospirillales</taxon>
        <taxon>Roseiterribacteraceae</taxon>
        <taxon>Roseiterribacter</taxon>
    </lineage>
</organism>
<evidence type="ECO:0000256" key="4">
    <source>
        <dbReference type="ARBA" id="ARBA00022741"/>
    </source>
</evidence>
<dbReference type="PANTHER" id="PTHR32309">
    <property type="entry name" value="TYROSINE-PROTEIN KINASE"/>
    <property type="match status" value="1"/>
</dbReference>
<dbReference type="InterPro" id="IPR027417">
    <property type="entry name" value="P-loop_NTPase"/>
</dbReference>
<evidence type="ECO:0000256" key="7">
    <source>
        <dbReference type="ARBA" id="ARBA00023137"/>
    </source>
</evidence>
<name>A0A8S8X763_9PROT</name>
<evidence type="ECO:0000313" key="11">
    <source>
        <dbReference type="Proteomes" id="UP000681075"/>
    </source>
</evidence>
<comment type="similarity">
    <text evidence="1">Belongs to the CpsD/CapB family.</text>
</comment>
<dbReference type="InterPro" id="IPR005702">
    <property type="entry name" value="Wzc-like_C"/>
</dbReference>
<evidence type="ECO:0000256" key="6">
    <source>
        <dbReference type="ARBA" id="ARBA00022840"/>
    </source>
</evidence>
<dbReference type="InterPro" id="IPR050445">
    <property type="entry name" value="Bact_polysacc_biosynth/exp"/>
</dbReference>
<dbReference type="GO" id="GO:0004713">
    <property type="term" value="F:protein tyrosine kinase activity"/>
    <property type="evidence" value="ECO:0007669"/>
    <property type="project" value="TreeGrafter"/>
</dbReference>
<dbReference type="Proteomes" id="UP000681075">
    <property type="component" value="Unassembled WGS sequence"/>
</dbReference>
<keyword evidence="4" id="KW-0547">Nucleotide-binding</keyword>
<proteinExistence type="inferred from homology"/>
<dbReference type="EMBL" id="BOPV01000001">
    <property type="protein sequence ID" value="GIL38104.1"/>
    <property type="molecule type" value="Genomic_DNA"/>
</dbReference>
<evidence type="ECO:0000256" key="2">
    <source>
        <dbReference type="ARBA" id="ARBA00011903"/>
    </source>
</evidence>
<accession>A0A8S8X763</accession>
<dbReference type="Gene3D" id="3.40.50.300">
    <property type="entry name" value="P-loop containing nucleotide triphosphate hydrolases"/>
    <property type="match status" value="1"/>
</dbReference>
<evidence type="ECO:0000256" key="3">
    <source>
        <dbReference type="ARBA" id="ARBA00022679"/>
    </source>
</evidence>
<keyword evidence="5" id="KW-0418">Kinase</keyword>
<dbReference type="RefSeq" id="WP_420241052.1">
    <property type="nucleotide sequence ID" value="NZ_BOPV01000001.1"/>
</dbReference>
<protein>
    <recommendedName>
        <fullName evidence="2">non-specific protein-tyrosine kinase</fullName>
        <ecNumber evidence="2">2.7.10.2</ecNumber>
    </recommendedName>
</protein>
<evidence type="ECO:0000256" key="8">
    <source>
        <dbReference type="ARBA" id="ARBA00051245"/>
    </source>
</evidence>
<evidence type="ECO:0000256" key="1">
    <source>
        <dbReference type="ARBA" id="ARBA00007316"/>
    </source>
</evidence>
<reference evidence="10" key="1">
    <citation type="submission" date="2021-02" db="EMBL/GenBank/DDBJ databases">
        <title>Genome sequence of Rhodospirillales sp. strain TMPK1 isolated from soil.</title>
        <authorList>
            <person name="Nakai R."/>
            <person name="Kusada H."/>
            <person name="Tamaki H."/>
        </authorList>
    </citation>
    <scope>NUCLEOTIDE SEQUENCE</scope>
    <source>
        <strain evidence="10">TMPK1</strain>
    </source>
</reference>
<keyword evidence="3" id="KW-0808">Transferase</keyword>
<feature type="domain" description="AAA" evidence="9">
    <location>
        <begin position="99"/>
        <end position="226"/>
    </location>
</feature>
<keyword evidence="7" id="KW-0829">Tyrosine-protein kinase</keyword>
<gene>
    <name evidence="10" type="ORF">TMPK1_03410</name>
</gene>
<evidence type="ECO:0000313" key="10">
    <source>
        <dbReference type="EMBL" id="GIL38104.1"/>
    </source>
</evidence>
<comment type="caution">
    <text evidence="10">The sequence shown here is derived from an EMBL/GenBank/DDBJ whole genome shotgun (WGS) entry which is preliminary data.</text>
</comment>
<dbReference type="SUPFAM" id="SSF52540">
    <property type="entry name" value="P-loop containing nucleoside triphosphate hydrolases"/>
    <property type="match status" value="1"/>
</dbReference>
<dbReference type="Pfam" id="PF13614">
    <property type="entry name" value="AAA_31"/>
    <property type="match status" value="1"/>
</dbReference>
<dbReference type="EC" id="2.7.10.2" evidence="2"/>
<dbReference type="InterPro" id="IPR025669">
    <property type="entry name" value="AAA_dom"/>
</dbReference>
<keyword evidence="6" id="KW-0067">ATP-binding</keyword>